<feature type="transmembrane region" description="Helical" evidence="1">
    <location>
        <begin position="20"/>
        <end position="43"/>
    </location>
</feature>
<accession>A0ABP6ATP5</accession>
<keyword evidence="1" id="KW-0812">Transmembrane</keyword>
<dbReference type="Proteomes" id="UP001501777">
    <property type="component" value="Unassembled WGS sequence"/>
</dbReference>
<sequence length="158" mass="17113">MNRASLPDGARLLLDAAHWIAVAAPYMAVVIAAGFIAACGISWRRALLVRDALSGRVRVEAVPTSTFDPGEGEVRRWSQHLGRVSYAAGGTPRRGRAARLHYSARNGRMHCYLEGHAHAQAVLTMPGFAEVEIRADGGSRSDIQPVRFSVPTPRRSLS</sequence>
<keyword evidence="1" id="KW-1133">Transmembrane helix</keyword>
<dbReference type="EMBL" id="BAAASG010000033">
    <property type="protein sequence ID" value="GAA2523143.1"/>
    <property type="molecule type" value="Genomic_DNA"/>
</dbReference>
<gene>
    <name evidence="2" type="ORF">GCM10010276_87790</name>
</gene>
<evidence type="ECO:0000256" key="1">
    <source>
        <dbReference type="SAM" id="Phobius"/>
    </source>
</evidence>
<keyword evidence="1" id="KW-0472">Membrane</keyword>
<reference evidence="3" key="1">
    <citation type="journal article" date="2019" name="Int. J. Syst. Evol. Microbiol.">
        <title>The Global Catalogue of Microorganisms (GCM) 10K type strain sequencing project: providing services to taxonomists for standard genome sequencing and annotation.</title>
        <authorList>
            <consortium name="The Broad Institute Genomics Platform"/>
            <consortium name="The Broad Institute Genome Sequencing Center for Infectious Disease"/>
            <person name="Wu L."/>
            <person name="Ma J."/>
        </authorList>
    </citation>
    <scope>NUCLEOTIDE SEQUENCE [LARGE SCALE GENOMIC DNA]</scope>
    <source>
        <strain evidence="3">JCM 4395</strain>
    </source>
</reference>
<organism evidence="2 3">
    <name type="scientific">Streptomyces longisporus</name>
    <dbReference type="NCBI Taxonomy" id="1948"/>
    <lineage>
        <taxon>Bacteria</taxon>
        <taxon>Bacillati</taxon>
        <taxon>Actinomycetota</taxon>
        <taxon>Actinomycetes</taxon>
        <taxon>Kitasatosporales</taxon>
        <taxon>Streptomycetaceae</taxon>
        <taxon>Streptomyces</taxon>
    </lineage>
</organism>
<evidence type="ECO:0000313" key="3">
    <source>
        <dbReference type="Proteomes" id="UP001501777"/>
    </source>
</evidence>
<evidence type="ECO:0000313" key="2">
    <source>
        <dbReference type="EMBL" id="GAA2523143.1"/>
    </source>
</evidence>
<comment type="caution">
    <text evidence="2">The sequence shown here is derived from an EMBL/GenBank/DDBJ whole genome shotgun (WGS) entry which is preliminary data.</text>
</comment>
<name>A0ABP6ATP5_STRLO</name>
<protein>
    <recommendedName>
        <fullName evidence="4">Secreted protein</fullName>
    </recommendedName>
</protein>
<evidence type="ECO:0008006" key="4">
    <source>
        <dbReference type="Google" id="ProtNLM"/>
    </source>
</evidence>
<proteinExistence type="predicted"/>
<dbReference type="RefSeq" id="WP_344406900.1">
    <property type="nucleotide sequence ID" value="NZ_BAAASG010000033.1"/>
</dbReference>
<keyword evidence="3" id="KW-1185">Reference proteome</keyword>